<accession>X6LRK8</accession>
<gene>
    <name evidence="1" type="ORF">RFI_33127</name>
</gene>
<organism evidence="1 2">
    <name type="scientific">Reticulomyxa filosa</name>
    <dbReference type="NCBI Taxonomy" id="46433"/>
    <lineage>
        <taxon>Eukaryota</taxon>
        <taxon>Sar</taxon>
        <taxon>Rhizaria</taxon>
        <taxon>Retaria</taxon>
        <taxon>Foraminifera</taxon>
        <taxon>Monothalamids</taxon>
        <taxon>Reticulomyxidae</taxon>
        <taxon>Reticulomyxa</taxon>
    </lineage>
</organism>
<protein>
    <submittedName>
        <fullName evidence="1">Uncharacterized protein</fullName>
    </submittedName>
</protein>
<dbReference type="Proteomes" id="UP000023152">
    <property type="component" value="Unassembled WGS sequence"/>
</dbReference>
<evidence type="ECO:0000313" key="1">
    <source>
        <dbReference type="EMBL" id="ETO04269.1"/>
    </source>
</evidence>
<name>X6LRK8_RETFI</name>
<sequence>MIVLSFGGKHNGSNSHTLMMKYHSVWDDQTQLQNNEWKALIHPETKEKLQLNDYGLSTRAYIGGTNNNLLFISSNNSINVIDITTCQYLPVDGKIPMEDSYQCIIPFAPQNEIAVNEFVLIGTKNCMRMKYDEKKLNFSRYQSLQVYYWDIMDMVIFL</sequence>
<reference evidence="1 2" key="1">
    <citation type="journal article" date="2013" name="Curr. Biol.">
        <title>The Genome of the Foraminiferan Reticulomyxa filosa.</title>
        <authorList>
            <person name="Glockner G."/>
            <person name="Hulsmann N."/>
            <person name="Schleicher M."/>
            <person name="Noegel A.A."/>
            <person name="Eichinger L."/>
            <person name="Gallinger C."/>
            <person name="Pawlowski J."/>
            <person name="Sierra R."/>
            <person name="Euteneuer U."/>
            <person name="Pillet L."/>
            <person name="Moustafa A."/>
            <person name="Platzer M."/>
            <person name="Groth M."/>
            <person name="Szafranski K."/>
            <person name="Schliwa M."/>
        </authorList>
    </citation>
    <scope>NUCLEOTIDE SEQUENCE [LARGE SCALE GENOMIC DNA]</scope>
</reference>
<comment type="caution">
    <text evidence="1">The sequence shown here is derived from an EMBL/GenBank/DDBJ whole genome shotgun (WGS) entry which is preliminary data.</text>
</comment>
<dbReference type="EMBL" id="ASPP01029592">
    <property type="protein sequence ID" value="ETO04269.1"/>
    <property type="molecule type" value="Genomic_DNA"/>
</dbReference>
<keyword evidence="2" id="KW-1185">Reference proteome</keyword>
<evidence type="ECO:0000313" key="2">
    <source>
        <dbReference type="Proteomes" id="UP000023152"/>
    </source>
</evidence>
<dbReference type="AlphaFoldDB" id="X6LRK8"/>
<proteinExistence type="predicted"/>